<evidence type="ECO:0000259" key="1">
    <source>
        <dbReference type="Pfam" id="PF03435"/>
    </source>
</evidence>
<accession>A0ABW8ZPR6</accession>
<protein>
    <submittedName>
        <fullName evidence="2">Saccharopine dehydrogenase NADP-binding domain-containing protein</fullName>
    </submittedName>
</protein>
<evidence type="ECO:0000313" key="3">
    <source>
        <dbReference type="Proteomes" id="UP001629249"/>
    </source>
</evidence>
<dbReference type="Gene3D" id="3.40.50.720">
    <property type="entry name" value="NAD(P)-binding Rossmann-like Domain"/>
    <property type="match status" value="1"/>
</dbReference>
<comment type="caution">
    <text evidence="2">The sequence shown here is derived from an EMBL/GenBank/DDBJ whole genome shotgun (WGS) entry which is preliminary data.</text>
</comment>
<gene>
    <name evidence="2" type="ORF">PQR66_13600</name>
</gene>
<dbReference type="Proteomes" id="UP001629249">
    <property type="component" value="Unassembled WGS sequence"/>
</dbReference>
<dbReference type="Pfam" id="PF03435">
    <property type="entry name" value="Sacchrp_dh_NADP"/>
    <property type="match status" value="1"/>
</dbReference>
<dbReference type="RefSeq" id="WP_408328578.1">
    <property type="nucleotide sequence ID" value="NZ_JAQQFH010000007.1"/>
</dbReference>
<proteinExistence type="predicted"/>
<organism evidence="2 3">
    <name type="scientific">Paraburkholderia agricolaris</name>
    <dbReference type="NCBI Taxonomy" id="2152888"/>
    <lineage>
        <taxon>Bacteria</taxon>
        <taxon>Pseudomonadati</taxon>
        <taxon>Pseudomonadota</taxon>
        <taxon>Betaproteobacteria</taxon>
        <taxon>Burkholderiales</taxon>
        <taxon>Burkholderiaceae</taxon>
        <taxon>Paraburkholderia</taxon>
    </lineage>
</organism>
<dbReference type="PANTHER" id="PTHR43796">
    <property type="entry name" value="CARBOXYNORSPERMIDINE SYNTHASE"/>
    <property type="match status" value="1"/>
</dbReference>
<dbReference type="InterPro" id="IPR036291">
    <property type="entry name" value="NAD(P)-bd_dom_sf"/>
</dbReference>
<dbReference type="PANTHER" id="PTHR43796:SF2">
    <property type="entry name" value="CARBOXYNORSPERMIDINE SYNTHASE"/>
    <property type="match status" value="1"/>
</dbReference>
<dbReference type="InterPro" id="IPR005097">
    <property type="entry name" value="Sacchrp_dh_NADP-bd"/>
</dbReference>
<keyword evidence="3" id="KW-1185">Reference proteome</keyword>
<name>A0ABW8ZPR6_9BURK</name>
<dbReference type="SUPFAM" id="SSF51735">
    <property type="entry name" value="NAD(P)-binding Rossmann-fold domains"/>
    <property type="match status" value="1"/>
</dbReference>
<evidence type="ECO:0000313" key="2">
    <source>
        <dbReference type="EMBL" id="MFL9884073.1"/>
    </source>
</evidence>
<dbReference type="EMBL" id="JAQQFN010000009">
    <property type="protein sequence ID" value="MFL9884073.1"/>
    <property type="molecule type" value="Genomic_DNA"/>
</dbReference>
<reference evidence="2 3" key="1">
    <citation type="journal article" date="2024" name="Chem. Sci.">
        <title>Discovery of megapolipeptins by genome mining of a Burkholderiales bacteria collection.</title>
        <authorList>
            <person name="Paulo B.S."/>
            <person name="Recchia M.J.J."/>
            <person name="Lee S."/>
            <person name="Fergusson C.H."/>
            <person name="Romanowski S.B."/>
            <person name="Hernandez A."/>
            <person name="Krull N."/>
            <person name="Liu D.Y."/>
            <person name="Cavanagh H."/>
            <person name="Bos A."/>
            <person name="Gray C.A."/>
            <person name="Murphy B.T."/>
            <person name="Linington R.G."/>
            <person name="Eustaquio A.S."/>
        </authorList>
    </citation>
    <scope>NUCLEOTIDE SEQUENCE [LARGE SCALE GENOMIC DNA]</scope>
    <source>
        <strain evidence="2 3">RL16-012-BIC-B</strain>
    </source>
</reference>
<sequence>MRVVVLGGYGNFGARICRALAGDSDIELIVAARDEERARGFAATLPGSSRAVRLDTCAAEFSERLDAVGAQLVIHTAGPFQGQGYEVAQAAARSGAHYIDLADGRRFVCDFARTLDAPFKAAGRIGISGASTLPALSSAVVDELRSRFADLHSIDVCIAPGQQAPRGEATLAAVLSYCGEGVSVWREGRWQQLIGWAKPTPVHFAHMPSRLGALCDVPDLELFPQRYDVTQNVIFRAALEVALTQRMFGLLAVVRRRRLLNDTATLARWLHRTGPWFDRFGSGLGGMFVRLTGVSPEGKPLQLEWHLSADNNHGPEIPCMPAILLARKLARGEAFPAGALSCIGLLQLREFEPEFDRWGIRTELVERSASGE</sequence>
<feature type="domain" description="Saccharopine dehydrogenase NADP binding" evidence="1">
    <location>
        <begin position="3"/>
        <end position="103"/>
    </location>
</feature>